<sequence>MDHQNLEKTSSTYPMLPKDKDNTIILTQQNGPKILIREDTILANLQGCAGCGRTQFACSGMKKKWSALCWGKQSDKKYYCSIILLSTTFALSLLGTIFFCFTDVINNAILSNMVLQNESLAFKMWRRPTVHPLMKVHLFNYTNWQRVRDGLDTKFHVQDVGPYVYQQHLERVKVKFDGDKLTFQEHNNFKFLPEASKGAHFDQVFVPNLPLLGATARAANLDFIARYGILTALNALGNHKEAFLKLPVQRFLWGYEDRIISIIKPYLSLQGQLNFDNFGLLVTKNGTSSDIFTINTGERDINRMNIIEGFNGQKALSYWGSPECNSIEASDGSIFPPSFLDRNQTLEVFFPNLCRRIPFIYVKDVETDDGVNLFRYAMPKNVFDDRKNNPANQCYCQVDTGACPPRGVIDVTQCAMGAPALASFPHFHQGDPSLREQFVGLDPNSETHQSYIDIHPTLGIALSGKSNLQVNIQVKKPESFGPVNYLPQDLILPIAWIEMSVEDLPESLKSLVYHGTFSTAAAKLGLSAFCITSLAVSSICLFVMMIRRRRKPCAIVKIISTDNEVKTQLG</sequence>
<evidence type="ECO:0000256" key="8">
    <source>
        <dbReference type="ARBA" id="ARBA00023157"/>
    </source>
</evidence>
<feature type="transmembrane region" description="Helical" evidence="13">
    <location>
        <begin position="78"/>
        <end position="99"/>
    </location>
</feature>
<dbReference type="GeneID" id="112052036"/>
<keyword evidence="6 13" id="KW-1133">Transmembrane helix</keyword>
<organism evidence="14 15">
    <name type="scientific">Bicyclus anynana</name>
    <name type="common">Squinting bush brown butterfly</name>
    <dbReference type="NCBI Taxonomy" id="110368"/>
    <lineage>
        <taxon>Eukaryota</taxon>
        <taxon>Metazoa</taxon>
        <taxon>Ecdysozoa</taxon>
        <taxon>Arthropoda</taxon>
        <taxon>Hexapoda</taxon>
        <taxon>Insecta</taxon>
        <taxon>Pterygota</taxon>
        <taxon>Neoptera</taxon>
        <taxon>Endopterygota</taxon>
        <taxon>Lepidoptera</taxon>
        <taxon>Glossata</taxon>
        <taxon>Ditrysia</taxon>
        <taxon>Papilionoidea</taxon>
        <taxon>Nymphalidae</taxon>
        <taxon>Satyrinae</taxon>
        <taxon>Satyrini</taxon>
        <taxon>Mycalesina</taxon>
        <taxon>Bicyclus</taxon>
    </lineage>
</organism>
<evidence type="ECO:0000256" key="1">
    <source>
        <dbReference type="ARBA" id="ARBA00004189"/>
    </source>
</evidence>
<name>A0A6J1NP77_BICAN</name>
<dbReference type="PANTHER" id="PTHR11923">
    <property type="entry name" value="SCAVENGER RECEPTOR CLASS B TYPE-1 SR-B1"/>
    <property type="match status" value="1"/>
</dbReference>
<dbReference type="Proteomes" id="UP001652582">
    <property type="component" value="Chromosome 8"/>
</dbReference>
<evidence type="ECO:0000256" key="10">
    <source>
        <dbReference type="ARBA" id="ARBA00023180"/>
    </source>
</evidence>
<dbReference type="AlphaFoldDB" id="A0A6J1NP77"/>
<reference evidence="15" key="1">
    <citation type="submission" date="2025-08" db="UniProtKB">
        <authorList>
            <consortium name="RefSeq"/>
        </authorList>
    </citation>
    <scope>IDENTIFICATION</scope>
</reference>
<keyword evidence="5 13" id="KW-0812">Transmembrane</keyword>
<keyword evidence="7 13" id="KW-0472">Membrane</keyword>
<dbReference type="RefSeq" id="XP_023946693.2">
    <property type="nucleotide sequence ID" value="XM_024090925.2"/>
</dbReference>
<evidence type="ECO:0000256" key="3">
    <source>
        <dbReference type="ARBA" id="ARBA00010532"/>
    </source>
</evidence>
<comment type="similarity">
    <text evidence="3">Belongs to the CD36 family.</text>
</comment>
<proteinExistence type="inferred from homology"/>
<dbReference type="GO" id="GO:0005737">
    <property type="term" value="C:cytoplasm"/>
    <property type="evidence" value="ECO:0007669"/>
    <property type="project" value="TreeGrafter"/>
</dbReference>
<dbReference type="GO" id="GO:0005044">
    <property type="term" value="F:scavenger receptor activity"/>
    <property type="evidence" value="ECO:0007669"/>
    <property type="project" value="TreeGrafter"/>
</dbReference>
<evidence type="ECO:0000256" key="12">
    <source>
        <dbReference type="ARBA" id="ARBA00042244"/>
    </source>
</evidence>
<keyword evidence="8" id="KW-1015">Disulfide bond</keyword>
<evidence type="ECO:0000313" key="14">
    <source>
        <dbReference type="Proteomes" id="UP001652582"/>
    </source>
</evidence>
<dbReference type="PANTHER" id="PTHR11923:SF110">
    <property type="entry name" value="SCAVENGER RECEPTOR CLASS B MEMBER 1"/>
    <property type="match status" value="1"/>
</dbReference>
<dbReference type="InterPro" id="IPR002159">
    <property type="entry name" value="CD36_fam"/>
</dbReference>
<evidence type="ECO:0000256" key="13">
    <source>
        <dbReference type="SAM" id="Phobius"/>
    </source>
</evidence>
<evidence type="ECO:0000256" key="2">
    <source>
        <dbReference type="ARBA" id="ARBA00004651"/>
    </source>
</evidence>
<dbReference type="KEGG" id="bany:112052036"/>
<dbReference type="PRINTS" id="PR01609">
    <property type="entry name" value="CD36FAMILY"/>
</dbReference>
<evidence type="ECO:0000256" key="11">
    <source>
        <dbReference type="ARBA" id="ARBA00040821"/>
    </source>
</evidence>
<gene>
    <name evidence="15" type="primary">LOC112052036</name>
</gene>
<dbReference type="Pfam" id="PF01130">
    <property type="entry name" value="CD36"/>
    <property type="match status" value="1"/>
</dbReference>
<comment type="subcellular location">
    <subcellularLocation>
        <location evidence="2">Cell membrane</location>
        <topology evidence="2">Multi-pass membrane protein</topology>
    </subcellularLocation>
    <subcellularLocation>
        <location evidence="1">Membrane</location>
        <location evidence="1">Caveola</location>
        <topology evidence="1">Multi-pass membrane protein</topology>
    </subcellularLocation>
</comment>
<dbReference type="GO" id="GO:0005901">
    <property type="term" value="C:caveola"/>
    <property type="evidence" value="ECO:0007669"/>
    <property type="project" value="UniProtKB-SubCell"/>
</dbReference>
<keyword evidence="14" id="KW-1185">Reference proteome</keyword>
<keyword evidence="10" id="KW-0325">Glycoprotein</keyword>
<keyword evidence="4" id="KW-1003">Cell membrane</keyword>
<evidence type="ECO:0000256" key="7">
    <source>
        <dbReference type="ARBA" id="ARBA00023136"/>
    </source>
</evidence>
<evidence type="ECO:0000256" key="6">
    <source>
        <dbReference type="ARBA" id="ARBA00022989"/>
    </source>
</evidence>
<evidence type="ECO:0000256" key="5">
    <source>
        <dbReference type="ARBA" id="ARBA00022692"/>
    </source>
</evidence>
<evidence type="ECO:0000313" key="15">
    <source>
        <dbReference type="RefSeq" id="XP_023946693.2"/>
    </source>
</evidence>
<dbReference type="OrthoDB" id="18585at2759"/>
<evidence type="ECO:0000256" key="9">
    <source>
        <dbReference type="ARBA" id="ARBA00023170"/>
    </source>
</evidence>
<evidence type="ECO:0000256" key="4">
    <source>
        <dbReference type="ARBA" id="ARBA00022475"/>
    </source>
</evidence>
<protein>
    <recommendedName>
        <fullName evidence="11">Scavenger receptor class B member 1</fullName>
    </recommendedName>
    <alternativeName>
        <fullName evidence="12">SR-BI</fullName>
    </alternativeName>
</protein>
<keyword evidence="9 15" id="KW-0675">Receptor</keyword>
<feature type="transmembrane region" description="Helical" evidence="13">
    <location>
        <begin position="524"/>
        <end position="546"/>
    </location>
</feature>
<accession>A0A6J1NP77</accession>